<dbReference type="InterPro" id="IPR000276">
    <property type="entry name" value="GPCR_Rhodpsn"/>
</dbReference>
<dbReference type="GO" id="GO:0002430">
    <property type="term" value="P:complement receptor mediated signaling pathway"/>
    <property type="evidence" value="ECO:0000318"/>
    <property type="project" value="GO_Central"/>
</dbReference>
<dbReference type="PANTHER" id="PTHR24225">
    <property type="entry name" value="CHEMOTACTIC RECEPTOR"/>
    <property type="match status" value="1"/>
</dbReference>
<evidence type="ECO:0000256" key="11">
    <source>
        <dbReference type="ARBA" id="ARBA00025736"/>
    </source>
</evidence>
<feature type="transmembrane region" description="Helical" evidence="12">
    <location>
        <begin position="58"/>
        <end position="77"/>
    </location>
</feature>
<feature type="transmembrane region" description="Helical" evidence="12">
    <location>
        <begin position="223"/>
        <end position="251"/>
    </location>
</feature>
<evidence type="ECO:0000256" key="9">
    <source>
        <dbReference type="ARBA" id="ARBA00023170"/>
    </source>
</evidence>
<dbReference type="AlphaFoldDB" id="A0A6I8P8A0"/>
<dbReference type="Ensembl" id="ENSOANT00000049741.1">
    <property type="protein sequence ID" value="ENSOANP00000048566.1"/>
    <property type="gene ID" value="ENSOANG00000037837.1"/>
</dbReference>
<evidence type="ECO:0000256" key="6">
    <source>
        <dbReference type="ARBA" id="ARBA00023040"/>
    </source>
</evidence>
<reference evidence="14" key="2">
    <citation type="submission" date="2025-08" db="UniProtKB">
        <authorList>
            <consortium name="Ensembl"/>
        </authorList>
    </citation>
    <scope>IDENTIFICATION</scope>
    <source>
        <strain evidence="14">Glennie</strain>
    </source>
</reference>
<dbReference type="PROSITE" id="PS50262">
    <property type="entry name" value="G_PROTEIN_RECEP_F1_2"/>
    <property type="match status" value="1"/>
</dbReference>
<feature type="domain" description="G-protein coupled receptors family 1 profile" evidence="13">
    <location>
        <begin position="39"/>
        <end position="282"/>
    </location>
</feature>
<dbReference type="InterPro" id="IPR002234">
    <property type="entry name" value="Anphylx_rcpt_C3a/C5a1-2"/>
</dbReference>
<dbReference type="GO" id="GO:0007204">
    <property type="term" value="P:positive regulation of cytosolic calcium ion concentration"/>
    <property type="evidence" value="ECO:0000318"/>
    <property type="project" value="GO_Central"/>
</dbReference>
<organism evidence="14 15">
    <name type="scientific">Ornithorhynchus anatinus</name>
    <name type="common">Duckbill platypus</name>
    <dbReference type="NCBI Taxonomy" id="9258"/>
    <lineage>
        <taxon>Eukaryota</taxon>
        <taxon>Metazoa</taxon>
        <taxon>Chordata</taxon>
        <taxon>Craniata</taxon>
        <taxon>Vertebrata</taxon>
        <taxon>Euteleostomi</taxon>
        <taxon>Mammalia</taxon>
        <taxon>Monotremata</taxon>
        <taxon>Ornithorhynchidae</taxon>
        <taxon>Ornithorhynchus</taxon>
    </lineage>
</organism>
<dbReference type="GO" id="GO:0006935">
    <property type="term" value="P:chemotaxis"/>
    <property type="evidence" value="ECO:0007669"/>
    <property type="project" value="InterPro"/>
</dbReference>
<dbReference type="InParanoid" id="A0A6I8P8A0"/>
<proteinExistence type="inferred from homology"/>
<accession>A0A6I8P8A0</accession>
<evidence type="ECO:0000256" key="10">
    <source>
        <dbReference type="ARBA" id="ARBA00023224"/>
    </source>
</evidence>
<name>A0A6I8P8A0_ORNAN</name>
<reference evidence="14 15" key="1">
    <citation type="journal article" date="2008" name="Nature">
        <title>Genome analysis of the platypus reveals unique signatures of evolution.</title>
        <authorList>
            <person name="Warren W.C."/>
            <person name="Hillier L.W."/>
            <person name="Marshall Graves J.A."/>
            <person name="Birney E."/>
            <person name="Ponting C.P."/>
            <person name="Grutzner F."/>
            <person name="Belov K."/>
            <person name="Miller W."/>
            <person name="Clarke L."/>
            <person name="Chinwalla A.T."/>
            <person name="Yang S.P."/>
            <person name="Heger A."/>
            <person name="Locke D.P."/>
            <person name="Miethke P."/>
            <person name="Waters P.D."/>
            <person name="Veyrunes F."/>
            <person name="Fulton L."/>
            <person name="Fulton B."/>
            <person name="Graves T."/>
            <person name="Wallis J."/>
            <person name="Puente X.S."/>
            <person name="Lopez-Otin C."/>
            <person name="Ordonez G.R."/>
            <person name="Eichler E.E."/>
            <person name="Chen L."/>
            <person name="Cheng Z."/>
            <person name="Deakin J.E."/>
            <person name="Alsop A."/>
            <person name="Thompson K."/>
            <person name="Kirby P."/>
            <person name="Papenfuss A.T."/>
            <person name="Wakefield M.J."/>
            <person name="Olender T."/>
            <person name="Lancet D."/>
            <person name="Huttley G.A."/>
            <person name="Smit A.F."/>
            <person name="Pask A."/>
            <person name="Temple-Smith P."/>
            <person name="Batzer M.A."/>
            <person name="Walker J.A."/>
            <person name="Konkel M.K."/>
            <person name="Harris R.S."/>
            <person name="Whittington C.M."/>
            <person name="Wong E.S."/>
            <person name="Gemmell N.J."/>
            <person name="Buschiazzo E."/>
            <person name="Vargas Jentzsch I.M."/>
            <person name="Merkel A."/>
            <person name="Schmitz J."/>
            <person name="Zemann A."/>
            <person name="Churakov G."/>
            <person name="Kriegs J.O."/>
            <person name="Brosius J."/>
            <person name="Murchison E.P."/>
            <person name="Sachidanandam R."/>
            <person name="Smith C."/>
            <person name="Hannon G.J."/>
            <person name="Tsend-Ayush E."/>
            <person name="McMillan D."/>
            <person name="Attenborough R."/>
            <person name="Rens W."/>
            <person name="Ferguson-Smith M."/>
            <person name="Lefevre C.M."/>
            <person name="Sharp J.A."/>
            <person name="Nicholas K.R."/>
            <person name="Ray D.A."/>
            <person name="Kube M."/>
            <person name="Reinhardt R."/>
            <person name="Pringle T.H."/>
            <person name="Taylor J."/>
            <person name="Jones R.C."/>
            <person name="Nixon B."/>
            <person name="Dacheux J.L."/>
            <person name="Niwa H."/>
            <person name="Sekita Y."/>
            <person name="Huang X."/>
            <person name="Stark A."/>
            <person name="Kheradpour P."/>
            <person name="Kellis M."/>
            <person name="Flicek P."/>
            <person name="Chen Y."/>
            <person name="Webber C."/>
            <person name="Hardison R."/>
            <person name="Nelson J."/>
            <person name="Hallsworth-Pepin K."/>
            <person name="Delehaunty K."/>
            <person name="Markovic C."/>
            <person name="Minx P."/>
            <person name="Feng Y."/>
            <person name="Kremitzki C."/>
            <person name="Mitreva M."/>
            <person name="Glasscock J."/>
            <person name="Wylie T."/>
            <person name="Wohldmann P."/>
            <person name="Thiru P."/>
            <person name="Nhan M.N."/>
            <person name="Pohl C.S."/>
            <person name="Smith S.M."/>
            <person name="Hou S."/>
            <person name="Nefedov M."/>
            <person name="de Jong P.J."/>
            <person name="Renfree M.B."/>
            <person name="Mardis E.R."/>
            <person name="Wilson R.K."/>
        </authorList>
    </citation>
    <scope>NUCLEOTIDE SEQUENCE [LARGE SCALE GENOMIC DNA]</scope>
    <source>
        <strain evidence="14 15">Glennie</strain>
    </source>
</reference>
<keyword evidence="7 12" id="KW-0472">Membrane</keyword>
<dbReference type="GO" id="GO:0006954">
    <property type="term" value="P:inflammatory response"/>
    <property type="evidence" value="ECO:0000318"/>
    <property type="project" value="GO_Central"/>
</dbReference>
<keyword evidence="10" id="KW-0807">Transducer</keyword>
<keyword evidence="8" id="KW-1015">Disulfide bond</keyword>
<dbReference type="InterPro" id="IPR000826">
    <property type="entry name" value="Formyl_rcpt-rel"/>
</dbReference>
<evidence type="ECO:0000256" key="7">
    <source>
        <dbReference type="ARBA" id="ARBA00023136"/>
    </source>
</evidence>
<feature type="transmembrane region" description="Helical" evidence="12">
    <location>
        <begin position="137"/>
        <end position="159"/>
    </location>
</feature>
<dbReference type="GO" id="GO:0004878">
    <property type="term" value="F:complement component C5a receptor activity"/>
    <property type="evidence" value="ECO:0000318"/>
    <property type="project" value="GO_Central"/>
</dbReference>
<dbReference type="GO" id="GO:0005886">
    <property type="term" value="C:plasma membrane"/>
    <property type="evidence" value="ECO:0000318"/>
    <property type="project" value="GO_Central"/>
</dbReference>
<dbReference type="GeneTree" id="ENSGT01140000282544"/>
<comment type="subcellular location">
    <subcellularLocation>
        <location evidence="1">Cell membrane</location>
        <topology evidence="1">Multi-pass membrane protein</topology>
    </subcellularLocation>
</comment>
<dbReference type="InterPro" id="IPR017452">
    <property type="entry name" value="GPCR_Rhodpsn_7TM"/>
</dbReference>
<feature type="transmembrane region" description="Helical" evidence="12">
    <location>
        <begin position="20"/>
        <end position="46"/>
    </location>
</feature>
<dbReference type="Bgee" id="ENSOANG00000037837">
    <property type="expression patterns" value="Expressed in liver and 6 other cell types or tissues"/>
</dbReference>
<keyword evidence="9" id="KW-0675">Receptor</keyword>
<dbReference type="Gene3D" id="1.20.1070.10">
    <property type="entry name" value="Rhodopsin 7-helix transmembrane proteins"/>
    <property type="match status" value="1"/>
</dbReference>
<dbReference type="PRINTS" id="PR00237">
    <property type="entry name" value="GPCRRHODOPSN"/>
</dbReference>
<evidence type="ECO:0000256" key="1">
    <source>
        <dbReference type="ARBA" id="ARBA00004651"/>
    </source>
</evidence>
<evidence type="ECO:0000259" key="13">
    <source>
        <dbReference type="PROSITE" id="PS50262"/>
    </source>
</evidence>
<keyword evidence="4 12" id="KW-0812">Transmembrane</keyword>
<feature type="transmembrane region" description="Helical" evidence="12">
    <location>
        <begin position="97"/>
        <end position="117"/>
    </location>
</feature>
<dbReference type="FunCoup" id="A0A6I8P8A0">
    <property type="interactions" value="555"/>
</dbReference>
<dbReference type="PRINTS" id="PR00426">
    <property type="entry name" value="C5ANPHYLTXNR"/>
</dbReference>
<dbReference type="OMA" id="AWMENTS"/>
<keyword evidence="5 12" id="KW-1133">Transmembrane helix</keyword>
<keyword evidence="3" id="KW-0597">Phosphoprotein</keyword>
<dbReference type="PANTHER" id="PTHR24225:SF1">
    <property type="entry name" value="C5A ANAPHYLATOXIN CHEMOTACTIC RECEPTOR 2"/>
    <property type="match status" value="1"/>
</dbReference>
<dbReference type="Pfam" id="PF00001">
    <property type="entry name" value="7tm_1"/>
    <property type="match status" value="1"/>
</dbReference>
<keyword evidence="2" id="KW-1003">Cell membrane</keyword>
<feature type="transmembrane region" description="Helical" evidence="12">
    <location>
        <begin position="266"/>
        <end position="285"/>
    </location>
</feature>
<evidence type="ECO:0000256" key="12">
    <source>
        <dbReference type="SAM" id="Phobius"/>
    </source>
</evidence>
<feature type="transmembrane region" description="Helical" evidence="12">
    <location>
        <begin position="189"/>
        <end position="211"/>
    </location>
</feature>
<evidence type="ECO:0000256" key="4">
    <source>
        <dbReference type="ARBA" id="ARBA00022692"/>
    </source>
</evidence>
<reference evidence="14" key="3">
    <citation type="submission" date="2025-09" db="UniProtKB">
        <authorList>
            <consortium name="Ensembl"/>
        </authorList>
    </citation>
    <scope>IDENTIFICATION</scope>
    <source>
        <strain evidence="14">Glennie</strain>
    </source>
</reference>
<evidence type="ECO:0000313" key="14">
    <source>
        <dbReference type="Ensembl" id="ENSOANP00000048566.1"/>
    </source>
</evidence>
<dbReference type="SUPFAM" id="SSF81321">
    <property type="entry name" value="Family A G protein-coupled receptor-like"/>
    <property type="match status" value="1"/>
</dbReference>
<evidence type="ECO:0000256" key="3">
    <source>
        <dbReference type="ARBA" id="ARBA00022553"/>
    </source>
</evidence>
<dbReference type="GO" id="GO:0004930">
    <property type="term" value="F:G protein-coupled receptor activity"/>
    <property type="evidence" value="ECO:0000318"/>
    <property type="project" value="GO_Central"/>
</dbReference>
<evidence type="ECO:0000313" key="15">
    <source>
        <dbReference type="Proteomes" id="UP000002279"/>
    </source>
</evidence>
<evidence type="ECO:0000256" key="5">
    <source>
        <dbReference type="ARBA" id="ARBA00022989"/>
    </source>
</evidence>
<comment type="similarity">
    <text evidence="11">Belongs to the chemokine-like receptor (CMKLR) family.</text>
</comment>
<dbReference type="GO" id="GO:0007200">
    <property type="term" value="P:phospholipase C-activating G protein-coupled receptor signaling pathway"/>
    <property type="evidence" value="ECO:0000318"/>
    <property type="project" value="GO_Central"/>
</dbReference>
<sequence>TLGKDLDCEPHMGLHRPLSAMNVVGLTIYALVFLVGVPGNAAVAWVTGAEARRTVNAVWFLHLSVADLQCCLSLPLLAVPLLRDGDWPLGEFACRVLPSLILLNMFASVLLLTAISADRCALALRPVWCQNHRSPRLAWAVCGASWGLALLLTAPSFVYRTIHREAFPPRTECVQDYGGDAQAEGAVTVIRFTTGFLVPLAVISGCHGVLLARLRGGPMPRPLLLVVVVVASFFLCWCPYHVVVLVVAAAAPQSSLLHRALQAEPLALGLALSQSCVNPILFLCAGRSRLRQSLGAALRRGLGDEGSWGTVGVADSKATGDRETTEELV</sequence>
<dbReference type="FunFam" id="1.20.1070.10:FF:000034">
    <property type="entry name" value="G-protein coupled receptor 1"/>
    <property type="match status" value="1"/>
</dbReference>
<dbReference type="Proteomes" id="UP000002279">
    <property type="component" value="Chromosome 5"/>
</dbReference>
<dbReference type="PRINTS" id="PR01104">
    <property type="entry name" value="ANPHYLATOXNR"/>
</dbReference>
<evidence type="ECO:0000256" key="2">
    <source>
        <dbReference type="ARBA" id="ARBA00022475"/>
    </source>
</evidence>
<keyword evidence="15" id="KW-1185">Reference proteome</keyword>
<evidence type="ECO:0000256" key="8">
    <source>
        <dbReference type="ARBA" id="ARBA00023157"/>
    </source>
</evidence>
<protein>
    <recommendedName>
        <fullName evidence="13">G-protein coupled receptors family 1 profile domain-containing protein</fullName>
    </recommendedName>
</protein>
<keyword evidence="6" id="KW-0297">G-protein coupled receptor</keyword>